<accession>A0A830HQY0</accession>
<organism evidence="2 3">
    <name type="scientific">Pycnococcus provasolii</name>
    <dbReference type="NCBI Taxonomy" id="41880"/>
    <lineage>
        <taxon>Eukaryota</taxon>
        <taxon>Viridiplantae</taxon>
        <taxon>Chlorophyta</taxon>
        <taxon>Pseudoscourfieldiophyceae</taxon>
        <taxon>Pseudoscourfieldiales</taxon>
        <taxon>Pycnococcaceae</taxon>
        <taxon>Pycnococcus</taxon>
    </lineage>
</organism>
<reference evidence="2" key="1">
    <citation type="submission" date="2020-10" db="EMBL/GenBank/DDBJ databases">
        <title>Unveiling of a novel bifunctional photoreceptor, Dualchrome1, isolated from a cosmopolitan green alga.</title>
        <authorList>
            <person name="Suzuki S."/>
            <person name="Kawachi M."/>
        </authorList>
    </citation>
    <scope>NUCLEOTIDE SEQUENCE</scope>
    <source>
        <strain evidence="2">NIES 2893</strain>
    </source>
</reference>
<comment type="caution">
    <text evidence="2">The sequence shown here is derived from an EMBL/GenBank/DDBJ whole genome shotgun (WGS) entry which is preliminary data.</text>
</comment>
<sequence>MPDTEEQQQQQQQHDDNNNDGHGRQKETAATASLLADGNKANVNDAKDEAEPRTPRDQTRTTMAASTSTQLAVPTTPATMPVTGGKFKDAPPELVKEAAKKEHEKLIAKAEERNEARRDRAKAEHLRWLHHSASLTSSWVPRLF</sequence>
<feature type="compositionally biased region" description="Basic and acidic residues" evidence="1">
    <location>
        <begin position="13"/>
        <end position="27"/>
    </location>
</feature>
<dbReference type="Proteomes" id="UP000660262">
    <property type="component" value="Unassembled WGS sequence"/>
</dbReference>
<feature type="region of interest" description="Disordered" evidence="1">
    <location>
        <begin position="1"/>
        <end position="89"/>
    </location>
</feature>
<evidence type="ECO:0000256" key="1">
    <source>
        <dbReference type="SAM" id="MobiDB-lite"/>
    </source>
</evidence>
<proteinExistence type="predicted"/>
<evidence type="ECO:0000313" key="3">
    <source>
        <dbReference type="Proteomes" id="UP000660262"/>
    </source>
</evidence>
<protein>
    <submittedName>
        <fullName evidence="2">Uncharacterized protein</fullName>
    </submittedName>
</protein>
<dbReference type="AlphaFoldDB" id="A0A830HQY0"/>
<name>A0A830HQY0_9CHLO</name>
<feature type="compositionally biased region" description="Low complexity" evidence="1">
    <location>
        <begin position="72"/>
        <end position="83"/>
    </location>
</feature>
<dbReference type="EMBL" id="BNJQ01000023">
    <property type="protein sequence ID" value="GHP09123.1"/>
    <property type="molecule type" value="Genomic_DNA"/>
</dbReference>
<gene>
    <name evidence="2" type="ORF">PPROV_000786000</name>
</gene>
<feature type="compositionally biased region" description="Basic and acidic residues" evidence="1">
    <location>
        <begin position="45"/>
        <end position="59"/>
    </location>
</feature>
<feature type="compositionally biased region" description="Polar residues" evidence="1">
    <location>
        <begin position="60"/>
        <end position="71"/>
    </location>
</feature>
<keyword evidence="3" id="KW-1185">Reference proteome</keyword>
<evidence type="ECO:0000313" key="2">
    <source>
        <dbReference type="EMBL" id="GHP09123.1"/>
    </source>
</evidence>